<protein>
    <submittedName>
        <fullName evidence="1">Uncharacterized protein</fullName>
    </submittedName>
</protein>
<accession>A0ACC4ZZ92</accession>
<keyword evidence="2" id="KW-1185">Reference proteome</keyword>
<proteinExistence type="predicted"/>
<evidence type="ECO:0000313" key="2">
    <source>
        <dbReference type="Proteomes" id="UP000074866"/>
    </source>
</evidence>
<name>A0ACC4ZZ92_9BACL</name>
<evidence type="ECO:0000313" key="1">
    <source>
        <dbReference type="EMBL" id="KTS84467.1"/>
    </source>
</evidence>
<gene>
    <name evidence="1" type="ORF">NS115_03820</name>
</gene>
<sequence>MNDRHMIIRESDDNHRHEWDFSVHVNSKGIIVSLSQYRLYTRETRRHKFKAARNNAYDRVFKNGNLMGLTDVPFPDDVIEEVRQRVQESIIIQTDE</sequence>
<reference evidence="1 2" key="1">
    <citation type="journal article" date="2016" name="Front. Microbiol.">
        <title>Genomic Resource of Rice Seed Associated Bacteria.</title>
        <authorList>
            <person name="Midha S."/>
            <person name="Bansal K."/>
            <person name="Sharma S."/>
            <person name="Kumar N."/>
            <person name="Patil P.P."/>
            <person name="Chaudhry V."/>
            <person name="Patil P.B."/>
        </authorList>
    </citation>
    <scope>NUCLEOTIDE SEQUENCE [LARGE SCALE GENOMIC DNA]</scope>
    <source>
        <strain evidence="1 2">NS115</strain>
    </source>
</reference>
<dbReference type="EMBL" id="LDRX01000015">
    <property type="protein sequence ID" value="KTS84467.1"/>
    <property type="molecule type" value="Genomic_DNA"/>
</dbReference>
<dbReference type="Proteomes" id="UP000074866">
    <property type="component" value="Unassembled WGS sequence"/>
</dbReference>
<comment type="caution">
    <text evidence="1">The sequence shown here is derived from an EMBL/GenBank/DDBJ whole genome shotgun (WGS) entry which is preliminary data.</text>
</comment>
<organism evidence="1 2">
    <name type="scientific">Paenibacillus jamilae</name>
    <dbReference type="NCBI Taxonomy" id="114136"/>
    <lineage>
        <taxon>Bacteria</taxon>
        <taxon>Bacillati</taxon>
        <taxon>Bacillota</taxon>
        <taxon>Bacilli</taxon>
        <taxon>Bacillales</taxon>
        <taxon>Paenibacillaceae</taxon>
        <taxon>Paenibacillus</taxon>
    </lineage>
</organism>